<dbReference type="OrthoDB" id="6387485at2"/>
<gene>
    <name evidence="3" type="ORF">DPBNPPHM_01499</name>
</gene>
<feature type="region of interest" description="Disordered" evidence="1">
    <location>
        <begin position="1"/>
        <end position="20"/>
    </location>
</feature>
<dbReference type="SUPFAM" id="SSF46689">
    <property type="entry name" value="Homeodomain-like"/>
    <property type="match status" value="1"/>
</dbReference>
<dbReference type="PANTHER" id="PTHR37812:SF1">
    <property type="entry name" value="MU-LIKE PROPHAGE FLUMU PROTEIN C"/>
    <property type="match status" value="1"/>
</dbReference>
<dbReference type="InterPro" id="IPR052411">
    <property type="entry name" value="c-mor_Regulatory_Protein"/>
</dbReference>
<dbReference type="Gene3D" id="1.10.10.60">
    <property type="entry name" value="Homeodomain-like"/>
    <property type="match status" value="1"/>
</dbReference>
<evidence type="ECO:0000313" key="4">
    <source>
        <dbReference type="Proteomes" id="UP000434580"/>
    </source>
</evidence>
<feature type="domain" description="Mor transcription activator" evidence="2">
    <location>
        <begin position="32"/>
        <end position="137"/>
    </location>
</feature>
<dbReference type="Pfam" id="PF08765">
    <property type="entry name" value="Mor"/>
    <property type="match status" value="1"/>
</dbReference>
<proteinExistence type="predicted"/>
<dbReference type="InterPro" id="IPR014875">
    <property type="entry name" value="Mor_transcription_activator"/>
</dbReference>
<accession>A0A5S9Q2K7</accession>
<name>A0A5S9Q2K7_9GAMM</name>
<reference evidence="3 4" key="1">
    <citation type="submission" date="2019-11" db="EMBL/GenBank/DDBJ databases">
        <authorList>
            <person name="Holert J."/>
        </authorList>
    </citation>
    <scope>NUCLEOTIDE SEQUENCE [LARGE SCALE GENOMIC DNA]</scope>
    <source>
        <strain evidence="3">BC5_2</strain>
    </source>
</reference>
<dbReference type="Proteomes" id="UP000434580">
    <property type="component" value="Unassembled WGS sequence"/>
</dbReference>
<dbReference type="InterPro" id="IPR009057">
    <property type="entry name" value="Homeodomain-like_sf"/>
</dbReference>
<evidence type="ECO:0000313" key="3">
    <source>
        <dbReference type="EMBL" id="CAA0111577.1"/>
    </source>
</evidence>
<evidence type="ECO:0000256" key="1">
    <source>
        <dbReference type="SAM" id="MobiDB-lite"/>
    </source>
</evidence>
<dbReference type="PANTHER" id="PTHR37812">
    <property type="entry name" value="MU-LIKE PROPHAGE FLUMU PROTEIN C"/>
    <property type="match status" value="1"/>
</dbReference>
<dbReference type="EMBL" id="CACSII010000016">
    <property type="protein sequence ID" value="CAA0111577.1"/>
    <property type="molecule type" value="Genomic_DNA"/>
</dbReference>
<protein>
    <recommendedName>
        <fullName evidence="2">Mor transcription activator domain-containing protein</fullName>
    </recommendedName>
</protein>
<dbReference type="AlphaFoldDB" id="A0A5S9Q2K7"/>
<organism evidence="3 4">
    <name type="scientific">BD1-7 clade bacterium</name>
    <dbReference type="NCBI Taxonomy" id="2029982"/>
    <lineage>
        <taxon>Bacteria</taxon>
        <taxon>Pseudomonadati</taxon>
        <taxon>Pseudomonadota</taxon>
        <taxon>Gammaproteobacteria</taxon>
        <taxon>Cellvibrionales</taxon>
        <taxon>Spongiibacteraceae</taxon>
        <taxon>BD1-7 clade</taxon>
    </lineage>
</organism>
<evidence type="ECO:0000259" key="2">
    <source>
        <dbReference type="Pfam" id="PF08765"/>
    </source>
</evidence>
<sequence>MTEHQTLLLDNDDENTPQPLDSDISGLEKYVWPQTLAEMVDVIESRLSREKDIKSEQANRLAKIVVFEIAQYFGGRPVYLPMGKRIEQALRDQDIWRDFTGDNIDRLIKKYKLSHQSIRDAIQRQRLIETAKVQRSLISE</sequence>